<keyword evidence="4" id="KW-0677">Repeat</keyword>
<keyword evidence="9" id="KW-0804">Transcription</keyword>
<evidence type="ECO:0000256" key="5">
    <source>
        <dbReference type="ARBA" id="ARBA00022771"/>
    </source>
</evidence>
<accession>A0AAW0I1Y2</accession>
<feature type="domain" description="C2H2-type" evidence="12">
    <location>
        <begin position="208"/>
        <end position="235"/>
    </location>
</feature>
<keyword evidence="6" id="KW-0862">Zinc</keyword>
<dbReference type="InterPro" id="IPR013087">
    <property type="entry name" value="Znf_C2H2_type"/>
</dbReference>
<evidence type="ECO:0000259" key="13">
    <source>
        <dbReference type="PROSITE" id="PS50805"/>
    </source>
</evidence>
<evidence type="ECO:0000313" key="15">
    <source>
        <dbReference type="Proteomes" id="UP001488838"/>
    </source>
</evidence>
<organism evidence="14 15">
    <name type="scientific">Myodes glareolus</name>
    <name type="common">Bank vole</name>
    <name type="synonym">Clethrionomys glareolus</name>
    <dbReference type="NCBI Taxonomy" id="447135"/>
    <lineage>
        <taxon>Eukaryota</taxon>
        <taxon>Metazoa</taxon>
        <taxon>Chordata</taxon>
        <taxon>Craniata</taxon>
        <taxon>Vertebrata</taxon>
        <taxon>Euteleostomi</taxon>
        <taxon>Mammalia</taxon>
        <taxon>Eutheria</taxon>
        <taxon>Euarchontoglires</taxon>
        <taxon>Glires</taxon>
        <taxon>Rodentia</taxon>
        <taxon>Myomorpha</taxon>
        <taxon>Muroidea</taxon>
        <taxon>Cricetidae</taxon>
        <taxon>Arvicolinae</taxon>
        <taxon>Myodes</taxon>
    </lineage>
</organism>
<feature type="domain" description="C2H2-type" evidence="12">
    <location>
        <begin position="94"/>
        <end position="122"/>
    </location>
</feature>
<feature type="domain" description="C2H2-type" evidence="12">
    <location>
        <begin position="236"/>
        <end position="263"/>
    </location>
</feature>
<dbReference type="FunFam" id="3.30.160.60:FF:002063">
    <property type="entry name" value="RB associated KRAB zinc finger"/>
    <property type="match status" value="1"/>
</dbReference>
<evidence type="ECO:0000313" key="14">
    <source>
        <dbReference type="EMBL" id="KAK7808321.1"/>
    </source>
</evidence>
<dbReference type="FunFam" id="3.30.160.60:FF:000053">
    <property type="entry name" value="zinc finger protein 182 isoform X1"/>
    <property type="match status" value="1"/>
</dbReference>
<comment type="similarity">
    <text evidence="2">Belongs to the krueppel C2H2-type zinc-finger protein family.</text>
</comment>
<evidence type="ECO:0000256" key="4">
    <source>
        <dbReference type="ARBA" id="ARBA00022737"/>
    </source>
</evidence>
<dbReference type="GO" id="GO:0000978">
    <property type="term" value="F:RNA polymerase II cis-regulatory region sequence-specific DNA binding"/>
    <property type="evidence" value="ECO:0007669"/>
    <property type="project" value="TreeGrafter"/>
</dbReference>
<evidence type="ECO:0000256" key="2">
    <source>
        <dbReference type="ARBA" id="ARBA00006991"/>
    </source>
</evidence>
<dbReference type="PANTHER" id="PTHR23226:SF346">
    <property type="entry name" value="RB-ASSOCIATED KRAB ZINC FINGER PROTEIN"/>
    <property type="match status" value="1"/>
</dbReference>
<keyword evidence="15" id="KW-1185">Reference proteome</keyword>
<evidence type="ECO:0000259" key="12">
    <source>
        <dbReference type="PROSITE" id="PS50157"/>
    </source>
</evidence>
<feature type="domain" description="C2H2-type" evidence="12">
    <location>
        <begin position="123"/>
        <end position="150"/>
    </location>
</feature>
<evidence type="ECO:0000256" key="11">
    <source>
        <dbReference type="PROSITE-ProRule" id="PRU00042"/>
    </source>
</evidence>
<dbReference type="SUPFAM" id="SSF57667">
    <property type="entry name" value="beta-beta-alpha zinc fingers"/>
    <property type="match status" value="4"/>
</dbReference>
<comment type="subcellular location">
    <subcellularLocation>
        <location evidence="1">Nucleus</location>
    </subcellularLocation>
</comment>
<evidence type="ECO:0000256" key="10">
    <source>
        <dbReference type="ARBA" id="ARBA00023242"/>
    </source>
</evidence>
<dbReference type="GO" id="GO:0005634">
    <property type="term" value="C:nucleus"/>
    <property type="evidence" value="ECO:0007669"/>
    <property type="project" value="UniProtKB-SubCell"/>
</dbReference>
<dbReference type="PROSITE" id="PS50157">
    <property type="entry name" value="ZINC_FINGER_C2H2_2"/>
    <property type="match status" value="7"/>
</dbReference>
<dbReference type="PROSITE" id="PS50805">
    <property type="entry name" value="KRAB"/>
    <property type="match status" value="1"/>
</dbReference>
<dbReference type="PANTHER" id="PTHR23226">
    <property type="entry name" value="ZINC FINGER AND SCAN DOMAIN-CONTAINING"/>
    <property type="match status" value="1"/>
</dbReference>
<evidence type="ECO:0000256" key="1">
    <source>
        <dbReference type="ARBA" id="ARBA00004123"/>
    </source>
</evidence>
<dbReference type="SUPFAM" id="SSF109640">
    <property type="entry name" value="KRAB domain (Kruppel-associated box)"/>
    <property type="match status" value="1"/>
</dbReference>
<dbReference type="FunFam" id="3.30.160.60:FF:000062">
    <property type="entry name" value="RB-associated KRAB zinc finger protein-like"/>
    <property type="match status" value="1"/>
</dbReference>
<keyword evidence="5 11" id="KW-0863">Zinc-finger</keyword>
<evidence type="ECO:0000256" key="6">
    <source>
        <dbReference type="ARBA" id="ARBA00022833"/>
    </source>
</evidence>
<sequence length="350" mass="40435">MGLVSFEDVAVNFTRQEWQELNAAQRALYRDMMLETYSSLVFLKLCVAKPKLIFNLERGCGPWGRAEAALRSHPDVDKLKKSKTPTSHRDGKLYECKDCGKTFCNNSTLIKHHRRTHNVEKRFNCTICGKTYHWKSDLTAHEKTHNKLERTYECKECGKAFLRKSHLNVHERTHTGERPHKCTECTRAFYYKSDLTRHKKTHLGEKPFKCKECMKAFSRKSKLAIHQQTHTGEKPYECTDCRKTFSHKSQLTAHRIAHSSENFYECKECNKFFQWKCQLMAHQKRQAGRGFLQEEQRTLHGEEQDTVFTDSLRDLSVLGGSTEVVSGSSGVKNLAVRCDCLAKKGAKPHG</sequence>
<dbReference type="Gene3D" id="6.10.140.140">
    <property type="match status" value="1"/>
</dbReference>
<keyword evidence="8" id="KW-0238">DNA-binding</keyword>
<protein>
    <recommendedName>
        <fullName evidence="16">Zinc finger protein</fullName>
    </recommendedName>
</protein>
<dbReference type="SMART" id="SM00355">
    <property type="entry name" value="ZnF_C2H2"/>
    <property type="match status" value="7"/>
</dbReference>
<dbReference type="SMART" id="SM00349">
    <property type="entry name" value="KRAB"/>
    <property type="match status" value="1"/>
</dbReference>
<proteinExistence type="inferred from homology"/>
<keyword evidence="3" id="KW-0479">Metal-binding</keyword>
<dbReference type="GO" id="GO:0008270">
    <property type="term" value="F:zinc ion binding"/>
    <property type="evidence" value="ECO:0007669"/>
    <property type="project" value="UniProtKB-KW"/>
</dbReference>
<dbReference type="AlphaFoldDB" id="A0AAW0I1Y2"/>
<dbReference type="EMBL" id="JBBHLL010000242">
    <property type="protein sequence ID" value="KAK7808321.1"/>
    <property type="molecule type" value="Genomic_DNA"/>
</dbReference>
<dbReference type="FunFam" id="3.30.160.60:FF:000671">
    <property type="entry name" value="Zinc finger protein 26"/>
    <property type="match status" value="1"/>
</dbReference>
<dbReference type="Gene3D" id="3.30.160.60">
    <property type="entry name" value="Classic Zinc Finger"/>
    <property type="match status" value="7"/>
</dbReference>
<feature type="domain" description="KRAB" evidence="13">
    <location>
        <begin position="4"/>
        <end position="75"/>
    </location>
</feature>
<reference evidence="14 15" key="1">
    <citation type="journal article" date="2023" name="bioRxiv">
        <title>Conserved and derived expression patterns and positive selection on dental genes reveal complex evolutionary context of ever-growing rodent molars.</title>
        <authorList>
            <person name="Calamari Z.T."/>
            <person name="Song A."/>
            <person name="Cohen E."/>
            <person name="Akter M."/>
            <person name="Roy R.D."/>
            <person name="Hallikas O."/>
            <person name="Christensen M.M."/>
            <person name="Li P."/>
            <person name="Marangoni P."/>
            <person name="Jernvall J."/>
            <person name="Klein O.D."/>
        </authorList>
    </citation>
    <scope>NUCLEOTIDE SEQUENCE [LARGE SCALE GENOMIC DNA]</scope>
    <source>
        <strain evidence="14">V071</strain>
    </source>
</reference>
<comment type="caution">
    <text evidence="14">The sequence shown here is derived from an EMBL/GenBank/DDBJ whole genome shotgun (WGS) entry which is preliminary data.</text>
</comment>
<dbReference type="InterPro" id="IPR036236">
    <property type="entry name" value="Znf_C2H2_sf"/>
</dbReference>
<dbReference type="Pfam" id="PF00096">
    <property type="entry name" value="zf-C2H2"/>
    <property type="match status" value="6"/>
</dbReference>
<evidence type="ECO:0000256" key="7">
    <source>
        <dbReference type="ARBA" id="ARBA00023015"/>
    </source>
</evidence>
<gene>
    <name evidence="14" type="ORF">U0070_002692</name>
</gene>
<feature type="domain" description="C2H2-type" evidence="12">
    <location>
        <begin position="152"/>
        <end position="179"/>
    </location>
</feature>
<dbReference type="PROSITE" id="PS00028">
    <property type="entry name" value="ZINC_FINGER_C2H2_1"/>
    <property type="match status" value="5"/>
</dbReference>
<dbReference type="FunFam" id="3.30.160.60:FF:000139">
    <property type="entry name" value="zinc finger protein 1 homolog"/>
    <property type="match status" value="1"/>
</dbReference>
<keyword evidence="10" id="KW-0539">Nucleus</keyword>
<evidence type="ECO:0000256" key="3">
    <source>
        <dbReference type="ARBA" id="ARBA00022723"/>
    </source>
</evidence>
<name>A0AAW0I1Y2_MYOGA</name>
<dbReference type="CDD" id="cd07765">
    <property type="entry name" value="KRAB_A-box"/>
    <property type="match status" value="1"/>
</dbReference>
<feature type="domain" description="C2H2-type" evidence="12">
    <location>
        <begin position="180"/>
        <end position="207"/>
    </location>
</feature>
<dbReference type="Proteomes" id="UP001488838">
    <property type="component" value="Unassembled WGS sequence"/>
</dbReference>
<dbReference type="InterPro" id="IPR001909">
    <property type="entry name" value="KRAB"/>
</dbReference>
<dbReference type="FunFam" id="3.30.160.60:FF:000295">
    <property type="entry name" value="zinc finger protein 19"/>
    <property type="match status" value="1"/>
</dbReference>
<feature type="domain" description="C2H2-type" evidence="12">
    <location>
        <begin position="264"/>
        <end position="291"/>
    </location>
</feature>
<dbReference type="InterPro" id="IPR036051">
    <property type="entry name" value="KRAB_dom_sf"/>
</dbReference>
<evidence type="ECO:0008006" key="16">
    <source>
        <dbReference type="Google" id="ProtNLM"/>
    </source>
</evidence>
<keyword evidence="7" id="KW-0805">Transcription regulation</keyword>
<dbReference type="GO" id="GO:0000981">
    <property type="term" value="F:DNA-binding transcription factor activity, RNA polymerase II-specific"/>
    <property type="evidence" value="ECO:0007669"/>
    <property type="project" value="TreeGrafter"/>
</dbReference>
<dbReference type="Pfam" id="PF01352">
    <property type="entry name" value="KRAB"/>
    <property type="match status" value="1"/>
</dbReference>
<evidence type="ECO:0000256" key="8">
    <source>
        <dbReference type="ARBA" id="ARBA00023125"/>
    </source>
</evidence>
<evidence type="ECO:0000256" key="9">
    <source>
        <dbReference type="ARBA" id="ARBA00023163"/>
    </source>
</evidence>